<dbReference type="InterPro" id="IPR004090">
    <property type="entry name" value="Chemotax_Me-accpt_rcpt"/>
</dbReference>
<dbReference type="PROSITE" id="PS50111">
    <property type="entry name" value="CHEMOTAXIS_TRANSDUC_2"/>
    <property type="match status" value="1"/>
</dbReference>
<dbReference type="InterPro" id="IPR003660">
    <property type="entry name" value="HAMP_dom"/>
</dbReference>
<evidence type="ECO:0000256" key="3">
    <source>
        <dbReference type="ARBA" id="ARBA00029447"/>
    </source>
</evidence>
<feature type="domain" description="HAMP" evidence="7">
    <location>
        <begin position="375"/>
        <end position="430"/>
    </location>
</feature>
<dbReference type="SUPFAM" id="SSF58104">
    <property type="entry name" value="Methyl-accepting chemotaxis protein (MCP) signaling domain"/>
    <property type="match status" value="1"/>
</dbReference>
<comment type="similarity">
    <text evidence="3">Belongs to the methyl-accepting chemotaxis (MCP) protein family.</text>
</comment>
<comment type="subcellular location">
    <subcellularLocation>
        <location evidence="1">Membrane</location>
    </subcellularLocation>
</comment>
<dbReference type="GO" id="GO:0007165">
    <property type="term" value="P:signal transduction"/>
    <property type="evidence" value="ECO:0007669"/>
    <property type="project" value="UniProtKB-KW"/>
</dbReference>
<dbReference type="Gene3D" id="1.20.58.920">
    <property type="match status" value="1"/>
</dbReference>
<feature type="transmembrane region" description="Helical" evidence="5">
    <location>
        <begin position="26"/>
        <end position="48"/>
    </location>
</feature>
<dbReference type="PROSITE" id="PS50885">
    <property type="entry name" value="HAMP"/>
    <property type="match status" value="2"/>
</dbReference>
<dbReference type="GO" id="GO:0005886">
    <property type="term" value="C:plasma membrane"/>
    <property type="evidence" value="ECO:0007669"/>
    <property type="project" value="TreeGrafter"/>
</dbReference>
<evidence type="ECO:0000256" key="1">
    <source>
        <dbReference type="ARBA" id="ARBA00004370"/>
    </source>
</evidence>
<accession>A0A8G2IRR7</accession>
<keyword evidence="5" id="KW-0812">Transmembrane</keyword>
<keyword evidence="5" id="KW-1133">Transmembrane helix</keyword>
<dbReference type="EMBL" id="SJLU01000041">
    <property type="protein sequence ID" value="TBX84799.1"/>
    <property type="molecule type" value="Genomic_DNA"/>
</dbReference>
<dbReference type="PRINTS" id="PR00260">
    <property type="entry name" value="CHEMTRNSDUCR"/>
</dbReference>
<evidence type="ECO:0000256" key="5">
    <source>
        <dbReference type="SAM" id="Phobius"/>
    </source>
</evidence>
<dbReference type="Proteomes" id="UP000291866">
    <property type="component" value="Unassembled WGS sequence"/>
</dbReference>
<dbReference type="InterPro" id="IPR004089">
    <property type="entry name" value="MCPsignal_dom"/>
</dbReference>
<dbReference type="Pfam" id="PF00015">
    <property type="entry name" value="MCPsignal"/>
    <property type="match status" value="1"/>
</dbReference>
<comment type="caution">
    <text evidence="8">The sequence shown here is derived from an EMBL/GenBank/DDBJ whole genome shotgun (WGS) entry which is preliminary data.</text>
</comment>
<keyword evidence="2" id="KW-0145">Chemotaxis</keyword>
<gene>
    <name evidence="8" type="ORF">E0H31_36455</name>
</gene>
<reference evidence="8 9" key="1">
    <citation type="submission" date="2019-02" db="EMBL/GenBank/DDBJ databases">
        <title>The competitiveness to form nodules shapes the capacities of Rhizobium leguminosarum sv viciae communities to promote symbiosis with specific hosts.</title>
        <authorList>
            <person name="Boivin S."/>
            <person name="Lepetit M."/>
        </authorList>
    </citation>
    <scope>NUCLEOTIDE SEQUENCE [LARGE SCALE GENOMIC DNA]</scope>
    <source>
        <strain evidence="8 9">SPF4F3</strain>
    </source>
</reference>
<evidence type="ECO:0000259" key="6">
    <source>
        <dbReference type="PROSITE" id="PS50111"/>
    </source>
</evidence>
<name>A0A8G2IRR7_RHILV</name>
<dbReference type="GO" id="GO:0004888">
    <property type="term" value="F:transmembrane signaling receptor activity"/>
    <property type="evidence" value="ECO:0007669"/>
    <property type="project" value="InterPro"/>
</dbReference>
<evidence type="ECO:0000313" key="9">
    <source>
        <dbReference type="Proteomes" id="UP000291866"/>
    </source>
</evidence>
<dbReference type="Gene3D" id="1.10.287.950">
    <property type="entry name" value="Methyl-accepting chemotaxis protein"/>
    <property type="match status" value="1"/>
</dbReference>
<evidence type="ECO:0000256" key="2">
    <source>
        <dbReference type="ARBA" id="ARBA00022500"/>
    </source>
</evidence>
<dbReference type="FunFam" id="1.10.287.950:FF:000001">
    <property type="entry name" value="Methyl-accepting chemotaxis sensory transducer"/>
    <property type="match status" value="1"/>
</dbReference>
<evidence type="ECO:0000256" key="4">
    <source>
        <dbReference type="PROSITE-ProRule" id="PRU00284"/>
    </source>
</evidence>
<organism evidence="8 9">
    <name type="scientific">Rhizobium leguminosarum bv. viciae</name>
    <dbReference type="NCBI Taxonomy" id="387"/>
    <lineage>
        <taxon>Bacteria</taxon>
        <taxon>Pseudomonadati</taxon>
        <taxon>Pseudomonadota</taxon>
        <taxon>Alphaproteobacteria</taxon>
        <taxon>Hyphomicrobiales</taxon>
        <taxon>Rhizobiaceae</taxon>
        <taxon>Rhizobium/Agrobacterium group</taxon>
        <taxon>Rhizobium</taxon>
    </lineage>
</organism>
<dbReference type="SMART" id="SM00283">
    <property type="entry name" value="MA"/>
    <property type="match status" value="1"/>
</dbReference>
<dbReference type="PANTHER" id="PTHR43531">
    <property type="entry name" value="PROTEIN ICFG"/>
    <property type="match status" value="1"/>
</dbReference>
<dbReference type="InterPro" id="IPR038188">
    <property type="entry name" value="TorS_sensor_sf"/>
</dbReference>
<dbReference type="GO" id="GO:0006935">
    <property type="term" value="P:chemotaxis"/>
    <property type="evidence" value="ECO:0007669"/>
    <property type="project" value="UniProtKB-KW"/>
</dbReference>
<dbReference type="PANTHER" id="PTHR43531:SF11">
    <property type="entry name" value="METHYL-ACCEPTING CHEMOTAXIS PROTEIN 3"/>
    <property type="match status" value="1"/>
</dbReference>
<feature type="domain" description="HAMP" evidence="7">
    <location>
        <begin position="458"/>
        <end position="510"/>
    </location>
</feature>
<evidence type="ECO:0000259" key="7">
    <source>
        <dbReference type="PROSITE" id="PS50885"/>
    </source>
</evidence>
<keyword evidence="5" id="KW-0472">Membrane</keyword>
<feature type="domain" description="Methyl-accepting transducer" evidence="6">
    <location>
        <begin position="515"/>
        <end position="744"/>
    </location>
</feature>
<dbReference type="InterPro" id="IPR051310">
    <property type="entry name" value="MCP_chemotaxis"/>
</dbReference>
<proteinExistence type="inferred from homology"/>
<evidence type="ECO:0000313" key="8">
    <source>
        <dbReference type="EMBL" id="TBX84799.1"/>
    </source>
</evidence>
<dbReference type="Gene3D" id="6.10.340.10">
    <property type="match status" value="1"/>
</dbReference>
<dbReference type="Pfam" id="PF00672">
    <property type="entry name" value="HAMP"/>
    <property type="match status" value="1"/>
</dbReference>
<protein>
    <submittedName>
        <fullName evidence="8">Methyl-accepting chemotaxis protein</fullName>
    </submittedName>
</protein>
<keyword evidence="4" id="KW-0807">Transducer</keyword>
<dbReference type="SMART" id="SM00304">
    <property type="entry name" value="HAMP"/>
    <property type="match status" value="2"/>
</dbReference>
<sequence>MWMSMQQKIINQWKTPAILTSVRGRLIGAFAVVTFLTVAGSFLSFVAFQNVDAGFHQLQSESLPQLDHSLALARFANEITARIPVIASAEDPASLGDKDAISAEQNGVLDQSLQALIDSGVDSSTAAAIHESFATLGANTQNLLRLKEAQFGLKGERTRMIADARAAYASATGSMGPIAESAASDLEFLLQTMFSTDPSVPFDKSTGANSDQKFIQIKNSWQMFSEANGIIALYAEVSDARSPAETRLMKGRFKSASQNIEAAIEILPPELQIEDIKSAVKRLLAPGLGERNIFSIRNEEITLTENLNNTLRANQDGIIALSSQIESLVKEAQVSSALQISKSGETVTSTRFYLALLALFSIAVSIGIAWGYVANSLLRRLSSIHRAISALAEGNLNFELPAKESSRHDELGGIAKSVSIFRESASAKLKAEREVADQRRLAEQERERSAKQTSEAARELETVLDRIGTCLAKLAHGDLVCEIDTAFPTEYQKLKLDFNNAVGSLNDTITLIVSSTASIRRGSSDISAAASELSARSETQAASLEETAAALSEITSNLQRTADGAARARKIVEQTTADAKQSTKVVNSSLEAMSQIEASSEQISQIIGIINDIAFQTNLLALNAGVEASRAGDAGRGFAVVAQEVRTLAQRSSDAAKEIKDLIMASSGHVSDGVKMVGETGRVLNRIASEVADINAVVVGIAESAQEQAVGLREVSQAMNSLDQMTQQNAAIAERSTSASQQLAEEAAELGRLTGKFSIKTGKKPFVIASR</sequence>
<feature type="transmembrane region" description="Helical" evidence="5">
    <location>
        <begin position="352"/>
        <end position="373"/>
    </location>
</feature>
<dbReference type="AlphaFoldDB" id="A0A8G2IRR7"/>
<dbReference type="CDD" id="cd11386">
    <property type="entry name" value="MCP_signal"/>
    <property type="match status" value="1"/>
</dbReference>